<feature type="binding site" evidence="4">
    <location>
        <begin position="10"/>
        <end position="11"/>
    </location>
    <ligand>
        <name>NADP(+)</name>
        <dbReference type="ChEBI" id="CHEBI:58349"/>
    </ligand>
</feature>
<comment type="function">
    <text evidence="4">Catalyzes the interconversion between ADP-D-glycero-beta-D-manno-heptose and ADP-L-glycero-beta-D-manno-heptose via an epimerization at carbon 6 of the heptose.</text>
</comment>
<feature type="binding site" evidence="4">
    <location>
        <position position="171"/>
    </location>
    <ligand>
        <name>NADP(+)</name>
        <dbReference type="ChEBI" id="CHEBI:58349"/>
    </ligand>
</feature>
<dbReference type="PANTHER" id="PTHR43103">
    <property type="entry name" value="NUCLEOSIDE-DIPHOSPHATE-SUGAR EPIMERASE"/>
    <property type="match status" value="1"/>
</dbReference>
<comment type="similarity">
    <text evidence="4">Belongs to the NAD(P)-dependent epimerase/dehydratase family. HldD subfamily.</text>
</comment>
<feature type="domain" description="NAD-dependent epimerase/dehydratase" evidence="5">
    <location>
        <begin position="2"/>
        <end position="244"/>
    </location>
</feature>
<evidence type="ECO:0000313" key="6">
    <source>
        <dbReference type="EMBL" id="MDF1612958.1"/>
    </source>
</evidence>
<feature type="binding site" evidence="4">
    <location>
        <position position="216"/>
    </location>
    <ligand>
        <name>substrate</name>
    </ligand>
</feature>
<organism evidence="6 7">
    <name type="scientific">Stygiobacter electus</name>
    <dbReference type="NCBI Taxonomy" id="3032292"/>
    <lineage>
        <taxon>Bacteria</taxon>
        <taxon>Pseudomonadati</taxon>
        <taxon>Ignavibacteriota</taxon>
        <taxon>Ignavibacteria</taxon>
        <taxon>Ignavibacteriales</taxon>
        <taxon>Melioribacteraceae</taxon>
        <taxon>Stygiobacter</taxon>
    </lineage>
</organism>
<dbReference type="Gene3D" id="3.90.25.10">
    <property type="entry name" value="UDP-galactose 4-epimerase, domain 1"/>
    <property type="match status" value="1"/>
</dbReference>
<feature type="binding site" evidence="4">
    <location>
        <position position="53"/>
    </location>
    <ligand>
        <name>NADP(+)</name>
        <dbReference type="ChEBI" id="CHEBI:58349"/>
    </ligand>
</feature>
<feature type="binding site" evidence="4">
    <location>
        <position position="38"/>
    </location>
    <ligand>
        <name>NADP(+)</name>
        <dbReference type="ChEBI" id="CHEBI:58349"/>
    </ligand>
</feature>
<comment type="catalytic activity">
    <reaction evidence="4">
        <text>ADP-D-glycero-beta-D-manno-heptose = ADP-L-glycero-beta-D-manno-heptose</text>
        <dbReference type="Rhea" id="RHEA:17577"/>
        <dbReference type="ChEBI" id="CHEBI:59967"/>
        <dbReference type="ChEBI" id="CHEBI:61506"/>
        <dbReference type="EC" id="5.1.3.20"/>
    </reaction>
</comment>
<comment type="subunit">
    <text evidence="4">Homopentamer.</text>
</comment>
<dbReference type="EMBL" id="JARGDL010000022">
    <property type="protein sequence ID" value="MDF1612958.1"/>
    <property type="molecule type" value="Genomic_DNA"/>
</dbReference>
<feature type="active site" description="Proton acceptor" evidence="4">
    <location>
        <position position="143"/>
    </location>
</feature>
<reference evidence="6" key="1">
    <citation type="submission" date="2023-03" db="EMBL/GenBank/DDBJ databases">
        <title>Stygiobacter electus gen. nov., sp. nov., facultatively anaerobic thermotolerant bacterium of the class Ignavibacteria from a well of Yessentuki mineral water deposit.</title>
        <authorList>
            <person name="Podosokorskaya O.A."/>
            <person name="Elcheninov A.G."/>
            <person name="Petrova N.F."/>
            <person name="Zavarzina D.G."/>
            <person name="Kublanov I.V."/>
            <person name="Merkel A.Y."/>
        </authorList>
    </citation>
    <scope>NUCLEOTIDE SEQUENCE</scope>
    <source>
        <strain evidence="6">09-Me</strain>
    </source>
</reference>
<dbReference type="EC" id="5.1.3.20" evidence="4"/>
<feature type="binding site" evidence="4">
    <location>
        <begin position="202"/>
        <end position="205"/>
    </location>
    <ligand>
        <name>substrate</name>
    </ligand>
</feature>
<dbReference type="HAMAP" id="MF_01601">
    <property type="entry name" value="Heptose_epimerase"/>
    <property type="match status" value="1"/>
</dbReference>
<comment type="domain">
    <text evidence="4">Contains a large N-terminal NADP-binding domain, and a smaller C-terminal substrate-binding domain.</text>
</comment>
<dbReference type="CDD" id="cd05248">
    <property type="entry name" value="ADP_GME_SDR_e"/>
    <property type="match status" value="1"/>
</dbReference>
<evidence type="ECO:0000256" key="4">
    <source>
        <dbReference type="HAMAP-Rule" id="MF_01601"/>
    </source>
</evidence>
<accession>A0AAE3TD08</accession>
<feature type="binding site" evidence="4">
    <location>
        <begin position="31"/>
        <end position="32"/>
    </location>
    <ligand>
        <name>NADP(+)</name>
        <dbReference type="ChEBI" id="CHEBI:58349"/>
    </ligand>
</feature>
<dbReference type="AlphaFoldDB" id="A0AAE3TD08"/>
<gene>
    <name evidence="6" type="primary">rfaD</name>
    <name evidence="4" type="synonym">hldD</name>
    <name evidence="6" type="ORF">P0M35_12405</name>
</gene>
<comment type="cofactor">
    <cofactor evidence="4">
        <name>NADP(+)</name>
        <dbReference type="ChEBI" id="CHEBI:58349"/>
    </cofactor>
    <text evidence="4">Binds 1 NADP(+) per subunit.</text>
</comment>
<evidence type="ECO:0000256" key="2">
    <source>
        <dbReference type="ARBA" id="ARBA00023235"/>
    </source>
</evidence>
<feature type="binding site" evidence="4">
    <location>
        <position position="179"/>
    </location>
    <ligand>
        <name>NADP(+)</name>
        <dbReference type="ChEBI" id="CHEBI:58349"/>
    </ligand>
</feature>
<dbReference type="Pfam" id="PF01370">
    <property type="entry name" value="Epimerase"/>
    <property type="match status" value="1"/>
</dbReference>
<feature type="binding site" evidence="4">
    <location>
        <position position="281"/>
    </location>
    <ligand>
        <name>substrate</name>
    </ligand>
</feature>
<evidence type="ECO:0000259" key="5">
    <source>
        <dbReference type="Pfam" id="PF01370"/>
    </source>
</evidence>
<dbReference type="InterPro" id="IPR036291">
    <property type="entry name" value="NAD(P)-bd_dom_sf"/>
</dbReference>
<feature type="binding site" evidence="4">
    <location>
        <position position="170"/>
    </location>
    <ligand>
        <name>substrate</name>
    </ligand>
</feature>
<feature type="binding site" evidence="4">
    <location>
        <position position="147"/>
    </location>
    <ligand>
        <name>NADP(+)</name>
        <dbReference type="ChEBI" id="CHEBI:58349"/>
    </ligand>
</feature>
<dbReference type="GO" id="GO:0050661">
    <property type="term" value="F:NADP binding"/>
    <property type="evidence" value="ECO:0007669"/>
    <property type="project" value="InterPro"/>
</dbReference>
<dbReference type="PANTHER" id="PTHR43103:SF3">
    <property type="entry name" value="ADP-L-GLYCERO-D-MANNO-HEPTOSE-6-EPIMERASE"/>
    <property type="match status" value="1"/>
</dbReference>
<feature type="binding site" evidence="4">
    <location>
        <position position="181"/>
    </location>
    <ligand>
        <name>substrate</name>
    </ligand>
</feature>
<keyword evidence="1 4" id="KW-0521">NADP</keyword>
<feature type="binding site" evidence="4">
    <location>
        <position position="92"/>
    </location>
    <ligand>
        <name>NADP(+)</name>
        <dbReference type="ChEBI" id="CHEBI:58349"/>
    </ligand>
</feature>
<dbReference type="SUPFAM" id="SSF51735">
    <property type="entry name" value="NAD(P)-binding Rossmann-fold domains"/>
    <property type="match status" value="1"/>
</dbReference>
<keyword evidence="2 4" id="KW-0413">Isomerase</keyword>
<dbReference type="InterPro" id="IPR001509">
    <property type="entry name" value="Epimerase_deHydtase"/>
</dbReference>
<dbReference type="GO" id="GO:0005975">
    <property type="term" value="P:carbohydrate metabolic process"/>
    <property type="evidence" value="ECO:0007669"/>
    <property type="project" value="UniProtKB-UniRule"/>
</dbReference>
<feature type="binding site" evidence="4">
    <location>
        <position position="188"/>
    </location>
    <ligand>
        <name>substrate</name>
    </ligand>
</feature>
<sequence>MIIVTGGAGFIGSALVWKLNKHGYDKIIVVDELGKSEKWKNLNGLSFADFIHKDDFIGMVLQRKINFKVDAIFHLGACSSTTETDADYLIDNNFHYSQELAKFSLENGNRFIYASSAATYGDGSFGYIDDEDNLESLRPLNMYGYSKHLFDLWIKRNKLLDKVVGLKYFNVYGPNEYHKEDMRSVVHKAFEQVRDYGKVKLFKSYNPNFKDGEQKRDFVYVKDAVDMTLFFFDNKNVNGIFNVGTGNAQTWIELVTALFDSMNKPLNIEFIDMPEEIKSKYQYFTQANLTKIRDAGYDKPIMNVQNGVKDYVKNYLLKNSYLGLSRD</sequence>
<feature type="active site" description="Proton acceptor" evidence="4">
    <location>
        <position position="179"/>
    </location>
</feature>
<evidence type="ECO:0000313" key="7">
    <source>
        <dbReference type="Proteomes" id="UP001221302"/>
    </source>
</evidence>
<comment type="caution">
    <text evidence="6">The sequence shown here is derived from an EMBL/GenBank/DDBJ whole genome shotgun (WGS) entry which is preliminary data.</text>
</comment>
<name>A0AAE3TD08_9BACT</name>
<protein>
    <recommendedName>
        <fullName evidence="4">ADP-L-glycero-D-manno-heptose-6-epimerase</fullName>
        <ecNumber evidence="4">5.1.3.20</ecNumber>
    </recommendedName>
    <alternativeName>
        <fullName evidence="4">ADP-L-glycero-beta-D-manno-heptose-6-epimerase</fullName>
        <shortName evidence="4">ADP-glyceromanno-heptose 6-epimerase</shortName>
        <shortName evidence="4">ADP-hep 6-epimerase</shortName>
        <shortName evidence="4">AGME</shortName>
    </alternativeName>
</protein>
<proteinExistence type="inferred from homology"/>
<evidence type="ECO:0000256" key="1">
    <source>
        <dbReference type="ARBA" id="ARBA00022857"/>
    </source>
</evidence>
<dbReference type="NCBIfam" id="TIGR02197">
    <property type="entry name" value="heptose_epim"/>
    <property type="match status" value="1"/>
</dbReference>
<dbReference type="InterPro" id="IPR011912">
    <property type="entry name" value="Heptose_epim"/>
</dbReference>
<dbReference type="Proteomes" id="UP001221302">
    <property type="component" value="Unassembled WGS sequence"/>
</dbReference>
<comment type="pathway">
    <text evidence="4">Nucleotide-sugar biosynthesis; ADP-L-glycero-beta-D-manno-heptose biosynthesis; ADP-L-glycero-beta-D-manno-heptose from D-glycero-beta-D-manno-heptose 7-phosphate: step 4/4.</text>
</comment>
<dbReference type="Gene3D" id="3.40.50.720">
    <property type="entry name" value="NAD(P)-binding Rossmann-like Domain"/>
    <property type="match status" value="1"/>
</dbReference>
<feature type="binding site" evidence="4">
    <location>
        <begin position="75"/>
        <end position="79"/>
    </location>
    <ligand>
        <name>NADP(+)</name>
        <dbReference type="ChEBI" id="CHEBI:58349"/>
    </ligand>
</feature>
<dbReference type="RefSeq" id="WP_321536729.1">
    <property type="nucleotide sequence ID" value="NZ_JARGDL010000022.1"/>
</dbReference>
<keyword evidence="3 4" id="KW-0119">Carbohydrate metabolism</keyword>
<evidence type="ECO:0000256" key="3">
    <source>
        <dbReference type="ARBA" id="ARBA00023277"/>
    </source>
</evidence>
<dbReference type="GO" id="GO:0008712">
    <property type="term" value="F:ADP-glyceromanno-heptose 6-epimerase activity"/>
    <property type="evidence" value="ECO:0007669"/>
    <property type="project" value="UniProtKB-UniRule"/>
</dbReference>
<keyword evidence="7" id="KW-1185">Reference proteome</keyword>